<evidence type="ECO:0000313" key="2">
    <source>
        <dbReference type="Proteomes" id="UP000676310"/>
    </source>
</evidence>
<dbReference type="GeneID" id="67010432"/>
<proteinExistence type="predicted"/>
<dbReference type="EMBL" id="CAJRGZ010000027">
    <property type="protein sequence ID" value="CAG5182694.1"/>
    <property type="molecule type" value="Genomic_DNA"/>
</dbReference>
<dbReference type="AlphaFoldDB" id="A0A8J2N423"/>
<sequence length="219" mass="24659">MVVPAPRRSVVLPNEVLRMILELMLVFSSVSPPGRPINAARFGMLFKCSMLAKFTVVSRQFHEVALAVFYEHNFFDFAANNNHCTSLGVVKAPPLPSLHLHSSLRHIRVLLHLTDSWDDLVQLSDRVRHDIHPFANIEDLFRFCPAARVLELLSTTMTDLKILDLHIVAEFRIPDSKAAIAVYRSAGFSVRARVVKLTIVNGIDGRSESWHTSLKNVIV</sequence>
<reference evidence="1" key="1">
    <citation type="submission" date="2021-05" db="EMBL/GenBank/DDBJ databases">
        <authorList>
            <person name="Stam R."/>
        </authorList>
    </citation>
    <scope>NUCLEOTIDE SEQUENCE</scope>
    <source>
        <strain evidence="1">CS162</strain>
    </source>
</reference>
<evidence type="ECO:0000313" key="1">
    <source>
        <dbReference type="EMBL" id="CAG5182694.1"/>
    </source>
</evidence>
<gene>
    <name evidence="1" type="ORF">ALTATR162_LOCUS10288</name>
</gene>
<dbReference type="RefSeq" id="XP_043173859.1">
    <property type="nucleotide sequence ID" value="XM_043317924.1"/>
</dbReference>
<accession>A0A8J2N423</accession>
<dbReference type="Proteomes" id="UP000676310">
    <property type="component" value="Unassembled WGS sequence"/>
</dbReference>
<name>A0A8J2N423_9PLEO</name>
<organism evidence="1 2">
    <name type="scientific">Alternaria atra</name>
    <dbReference type="NCBI Taxonomy" id="119953"/>
    <lineage>
        <taxon>Eukaryota</taxon>
        <taxon>Fungi</taxon>
        <taxon>Dikarya</taxon>
        <taxon>Ascomycota</taxon>
        <taxon>Pezizomycotina</taxon>
        <taxon>Dothideomycetes</taxon>
        <taxon>Pleosporomycetidae</taxon>
        <taxon>Pleosporales</taxon>
        <taxon>Pleosporineae</taxon>
        <taxon>Pleosporaceae</taxon>
        <taxon>Alternaria</taxon>
        <taxon>Alternaria sect. Ulocladioides</taxon>
    </lineage>
</organism>
<protein>
    <submittedName>
        <fullName evidence="1">Uncharacterized protein</fullName>
    </submittedName>
</protein>
<dbReference type="OrthoDB" id="3682830at2759"/>
<keyword evidence="2" id="KW-1185">Reference proteome</keyword>
<comment type="caution">
    <text evidence="1">The sequence shown here is derived from an EMBL/GenBank/DDBJ whole genome shotgun (WGS) entry which is preliminary data.</text>
</comment>